<gene>
    <name evidence="2" type="ORF">PY17X_1340400</name>
    <name evidence="1" type="ORF">PYYM_1337400</name>
</gene>
<reference evidence="2" key="2">
    <citation type="submission" date="2014-05" db="EMBL/GenBank/DDBJ databases">
        <authorList>
            <person name="Aslett M.A."/>
            <person name="De Silva N."/>
        </authorList>
    </citation>
    <scope>NUCLEOTIDE SEQUENCE</scope>
    <source>
        <strain evidence="2">17X</strain>
    </source>
</reference>
<proteinExistence type="predicted"/>
<dbReference type="Proteomes" id="UP000072904">
    <property type="component" value="Chromosome 13"/>
</dbReference>
<dbReference type="EMBL" id="LK934641">
    <property type="protein sequence ID" value="CDU20024.1"/>
    <property type="molecule type" value="Genomic_DNA"/>
</dbReference>
<name>A0A078KEB0_PLAYE</name>
<dbReference type="RefSeq" id="XP_726949.1">
    <property type="nucleotide sequence ID" value="XM_721856.1"/>
</dbReference>
<reference evidence="3 4" key="1">
    <citation type="journal article" date="2014" name="BMC Biol.">
        <title>A comprehensive evaluation of rodent malaria parasite genomes and gene expression.</title>
        <authorList>
            <person name="Otto T.D."/>
            <person name="Bohme U."/>
            <person name="Jackson A.P."/>
            <person name="Hunt M."/>
            <person name="Franke-Fayard B."/>
            <person name="Hoeijmakers W.A."/>
            <person name="Religa A.A."/>
            <person name="Robertson L."/>
            <person name="Sanders M."/>
            <person name="Ogun S.A."/>
            <person name="Cunningham D."/>
            <person name="Erhart A."/>
            <person name="Billker O."/>
            <person name="Khan S.M."/>
            <person name="Stunnenberg H.G."/>
            <person name="Langhorne J."/>
            <person name="Holder A.A."/>
            <person name="Waters A.P."/>
            <person name="Newbold C.I."/>
            <person name="Pain A."/>
            <person name="Berriman M."/>
            <person name="Janse C.J."/>
        </authorList>
    </citation>
    <scope>NUCLEOTIDE SEQUENCE [LARGE SCALE GENOMIC DNA]</scope>
    <source>
        <strain evidence="2 3">17X</strain>
        <strain evidence="1 4">YM</strain>
    </source>
</reference>
<evidence type="ECO:0000313" key="1">
    <source>
        <dbReference type="EMBL" id="CDU20024.1"/>
    </source>
</evidence>
<dbReference type="EMBL" id="LM993667">
    <property type="protein sequence ID" value="VTZ80782.1"/>
    <property type="molecule type" value="Genomic_DNA"/>
</dbReference>
<evidence type="ECO:0000313" key="2">
    <source>
        <dbReference type="EMBL" id="VTZ80782.1"/>
    </source>
</evidence>
<protein>
    <submittedName>
        <fullName evidence="1">Uncharacterized protein</fullName>
    </submittedName>
</protein>
<sequence>MSQCVWELVSIEKSFIKERDNCDIYLNENSHVSKCHNFNDTYVRTERVDYDYSEELSKNSIKKNEKNKLKFEKIMNKFFISDISKYVRAYVKKNDSNIRNEIGITTNIKTKSEDEQYWINSYIYNFISHCLTVYYDCKHYIVITRCNNLIQKLTGTGEGYYGIYFTNGKKIGGLENLFINIKQVKHISYTIMKTLHTKAESEKSISNNDESCSFINLL</sequence>
<evidence type="ECO:0000313" key="3">
    <source>
        <dbReference type="Proteomes" id="UP000072874"/>
    </source>
</evidence>
<dbReference type="OrthoDB" id="369745at2759"/>
<evidence type="ECO:0000313" key="4">
    <source>
        <dbReference type="Proteomes" id="UP000072904"/>
    </source>
</evidence>
<dbReference type="GeneID" id="3792289"/>
<dbReference type="VEuPathDB" id="PlasmoDB:PYYM_1337400"/>
<dbReference type="VEuPathDB" id="PlasmoDB:Py17XNL_001303261"/>
<dbReference type="OMA" id="GYYGIYF"/>
<dbReference type="AlphaFoldDB" id="A0A078KEB0"/>
<reference evidence="2" key="4">
    <citation type="submission" date="2019-05" db="EMBL/GenBank/DDBJ databases">
        <authorList>
            <consortium name="Pathogen Informatics"/>
        </authorList>
    </citation>
    <scope>NUCLEOTIDE SEQUENCE</scope>
    <source>
        <strain evidence="2">17X</strain>
    </source>
</reference>
<dbReference type="Proteomes" id="UP000072874">
    <property type="component" value="Chromosome 13"/>
</dbReference>
<reference evidence="1" key="3">
    <citation type="submission" date="2014-05" db="EMBL/GenBank/DDBJ databases">
        <authorList>
            <person name="Aslett A.Martin."/>
            <person name="De Silva Nishadi"/>
        </authorList>
    </citation>
    <scope>NUCLEOTIDE SEQUENCE</scope>
    <source>
        <strain evidence="1">YM</strain>
    </source>
</reference>
<dbReference type="KEGG" id="pyo:PY17X_1340400"/>
<dbReference type="VEuPathDB" id="PlasmoDB:PY06321"/>
<organism evidence="1 4">
    <name type="scientific">Plasmodium yoelii</name>
    <dbReference type="NCBI Taxonomy" id="5861"/>
    <lineage>
        <taxon>Eukaryota</taxon>
        <taxon>Sar</taxon>
        <taxon>Alveolata</taxon>
        <taxon>Apicomplexa</taxon>
        <taxon>Aconoidasida</taxon>
        <taxon>Haemosporida</taxon>
        <taxon>Plasmodiidae</taxon>
        <taxon>Plasmodium</taxon>
        <taxon>Plasmodium (Vinckeia)</taxon>
    </lineage>
</organism>
<accession>A0A078KEB0</accession>
<dbReference type="VEuPathDB" id="PlasmoDB:PY17X_1340400"/>